<keyword evidence="4" id="KW-1185">Reference proteome</keyword>
<dbReference type="PANTHER" id="PTHR46060">
    <property type="entry name" value="MARINER MOS1 TRANSPOSASE-LIKE PROTEIN"/>
    <property type="match status" value="1"/>
</dbReference>
<evidence type="ECO:0000256" key="1">
    <source>
        <dbReference type="SAM" id="MobiDB-lite"/>
    </source>
</evidence>
<dbReference type="AlphaFoldDB" id="A0AAV4F1Z7"/>
<keyword evidence="2" id="KW-1133">Transmembrane helix</keyword>
<dbReference type="PANTHER" id="PTHR46060:SF1">
    <property type="entry name" value="MARINER MOS1 TRANSPOSASE-LIKE PROTEIN"/>
    <property type="match status" value="1"/>
</dbReference>
<name>A0AAV4F1Z7_9GAST</name>
<feature type="transmembrane region" description="Helical" evidence="2">
    <location>
        <begin position="73"/>
        <end position="103"/>
    </location>
</feature>
<evidence type="ECO:0000313" key="3">
    <source>
        <dbReference type="EMBL" id="GFR66821.1"/>
    </source>
</evidence>
<dbReference type="Pfam" id="PF00106">
    <property type="entry name" value="adh_short"/>
    <property type="match status" value="1"/>
</dbReference>
<accession>A0AAV4F1Z7</accession>
<comment type="caution">
    <text evidence="3">The sequence shown here is derived from an EMBL/GenBank/DDBJ whole genome shotgun (WGS) entry which is preliminary data.</text>
</comment>
<dbReference type="Proteomes" id="UP000762676">
    <property type="component" value="Unassembled WGS sequence"/>
</dbReference>
<dbReference type="EMBL" id="BMAT01000466">
    <property type="protein sequence ID" value="GFR66821.1"/>
    <property type="molecule type" value="Genomic_DNA"/>
</dbReference>
<dbReference type="InterPro" id="IPR036291">
    <property type="entry name" value="NAD(P)-bd_dom_sf"/>
</dbReference>
<proteinExistence type="predicted"/>
<keyword evidence="2" id="KW-0812">Transmembrane</keyword>
<reference evidence="3 4" key="1">
    <citation type="journal article" date="2021" name="Elife">
        <title>Chloroplast acquisition without the gene transfer in kleptoplastic sea slugs, Plakobranchus ocellatus.</title>
        <authorList>
            <person name="Maeda T."/>
            <person name="Takahashi S."/>
            <person name="Yoshida T."/>
            <person name="Shimamura S."/>
            <person name="Takaki Y."/>
            <person name="Nagai Y."/>
            <person name="Toyoda A."/>
            <person name="Suzuki Y."/>
            <person name="Arimoto A."/>
            <person name="Ishii H."/>
            <person name="Satoh N."/>
            <person name="Nishiyama T."/>
            <person name="Hasebe M."/>
            <person name="Maruyama T."/>
            <person name="Minagawa J."/>
            <person name="Obokata J."/>
            <person name="Shigenobu S."/>
        </authorList>
    </citation>
    <scope>NUCLEOTIDE SEQUENCE [LARGE SCALE GENOMIC DNA]</scope>
</reference>
<dbReference type="SUPFAM" id="SSF51735">
    <property type="entry name" value="NAD(P)-binding Rossmann-fold domains"/>
    <property type="match status" value="1"/>
</dbReference>
<dbReference type="InterPro" id="IPR001888">
    <property type="entry name" value="Transposase_1"/>
</dbReference>
<protein>
    <submittedName>
        <fullName evidence="3">Histone-lysine N-methyltransferase SETMAR</fullName>
    </submittedName>
</protein>
<dbReference type="Pfam" id="PF01359">
    <property type="entry name" value="Transposase_1"/>
    <property type="match status" value="1"/>
</dbReference>
<keyword evidence="2" id="KW-0472">Membrane</keyword>
<feature type="region of interest" description="Disordered" evidence="1">
    <location>
        <begin position="37"/>
        <end position="61"/>
    </location>
</feature>
<dbReference type="InterPro" id="IPR052709">
    <property type="entry name" value="Transposase-MT_Hybrid"/>
</dbReference>
<dbReference type="Gene3D" id="3.30.420.10">
    <property type="entry name" value="Ribonuclease H-like superfamily/Ribonuclease H"/>
    <property type="match status" value="1"/>
</dbReference>
<dbReference type="GO" id="GO:0003676">
    <property type="term" value="F:nucleic acid binding"/>
    <property type="evidence" value="ECO:0007669"/>
    <property type="project" value="InterPro"/>
</dbReference>
<organism evidence="3 4">
    <name type="scientific">Elysia marginata</name>
    <dbReference type="NCBI Taxonomy" id="1093978"/>
    <lineage>
        <taxon>Eukaryota</taxon>
        <taxon>Metazoa</taxon>
        <taxon>Spiralia</taxon>
        <taxon>Lophotrochozoa</taxon>
        <taxon>Mollusca</taxon>
        <taxon>Gastropoda</taxon>
        <taxon>Heterobranchia</taxon>
        <taxon>Euthyneura</taxon>
        <taxon>Panpulmonata</taxon>
        <taxon>Sacoglossa</taxon>
        <taxon>Placobranchoidea</taxon>
        <taxon>Plakobranchidae</taxon>
        <taxon>Elysia</taxon>
    </lineage>
</organism>
<dbReference type="InterPro" id="IPR002347">
    <property type="entry name" value="SDR_fam"/>
</dbReference>
<dbReference type="Gene3D" id="3.40.50.720">
    <property type="entry name" value="NAD(P)-binding Rossmann-like Domain"/>
    <property type="match status" value="1"/>
</dbReference>
<sequence length="460" mass="52031">MSLVDKDKPYDAERDNVNLPLARVHERHFMKLFPPTKDGGKSRRQFEAMSTSEPADPGANVSPSRQRMLLSSAVFLVVSLVIYANIFTLLTVVFVLTLAWYALDLIRQHYKEKIDPSGKYVFITGCDSGFGLESAKAIRDLGFMVIAGCYNDNSPGAKELKARPWVKKVEVVSLDVSNEASVMACAEEVKAICSDQDREGRGRSITATSEDNVKRVDELIRQDRRLKLHEIASSLEILETSAHRIVFDELGHRKVSARWVPKRLTDNHKEQRLDICRELLRRSKSSLRVHGHTANAGGDFLGYDVTFLDSIVTGDETWLHHCTPETKQDSNTWNHPSSPVAKKFKVMRPAKKIMGTVFWDSRGVLLFETLQPGETINTARYCQTLDKLREAIRRKRPGQLTNRVILQHDNATPHTARVTQGWLEKYGWEILPHPPHCPDLAPSDYHLFGPTETRAGRKAL</sequence>
<evidence type="ECO:0000313" key="4">
    <source>
        <dbReference type="Proteomes" id="UP000762676"/>
    </source>
</evidence>
<dbReference type="InterPro" id="IPR036397">
    <property type="entry name" value="RNaseH_sf"/>
</dbReference>
<gene>
    <name evidence="3" type="ORF">ElyMa_000236800</name>
</gene>
<evidence type="ECO:0000256" key="2">
    <source>
        <dbReference type="SAM" id="Phobius"/>
    </source>
</evidence>